<dbReference type="Proteomes" id="UP001501469">
    <property type="component" value="Unassembled WGS sequence"/>
</dbReference>
<name>A0ABP7TZ64_9BACT</name>
<feature type="chain" id="PRO_5046889378" description="DUF4235 domain-containing protein" evidence="1">
    <location>
        <begin position="20"/>
        <end position="167"/>
    </location>
</feature>
<accession>A0ABP7TZ64</accession>
<keyword evidence="1" id="KW-0732">Signal</keyword>
<evidence type="ECO:0000313" key="3">
    <source>
        <dbReference type="Proteomes" id="UP001501469"/>
    </source>
</evidence>
<comment type="caution">
    <text evidence="2">The sequence shown here is derived from an EMBL/GenBank/DDBJ whole genome shotgun (WGS) entry which is preliminary data.</text>
</comment>
<dbReference type="RefSeq" id="WP_345052849.1">
    <property type="nucleotide sequence ID" value="NZ_BAABDK010000013.1"/>
</dbReference>
<gene>
    <name evidence="2" type="ORF">GCM10022409_16880</name>
</gene>
<dbReference type="EMBL" id="BAABDK010000013">
    <property type="protein sequence ID" value="GAA4033181.1"/>
    <property type="molecule type" value="Genomic_DNA"/>
</dbReference>
<proteinExistence type="predicted"/>
<keyword evidence="3" id="KW-1185">Reference proteome</keyword>
<organism evidence="2 3">
    <name type="scientific">Hymenobacter glaciei</name>
    <dbReference type="NCBI Taxonomy" id="877209"/>
    <lineage>
        <taxon>Bacteria</taxon>
        <taxon>Pseudomonadati</taxon>
        <taxon>Bacteroidota</taxon>
        <taxon>Cytophagia</taxon>
        <taxon>Cytophagales</taxon>
        <taxon>Hymenobacteraceae</taxon>
        <taxon>Hymenobacter</taxon>
    </lineage>
</organism>
<reference evidence="3" key="1">
    <citation type="journal article" date="2019" name="Int. J. Syst. Evol. Microbiol.">
        <title>The Global Catalogue of Microorganisms (GCM) 10K type strain sequencing project: providing services to taxonomists for standard genome sequencing and annotation.</title>
        <authorList>
            <consortium name="The Broad Institute Genomics Platform"/>
            <consortium name="The Broad Institute Genome Sequencing Center for Infectious Disease"/>
            <person name="Wu L."/>
            <person name="Ma J."/>
        </authorList>
    </citation>
    <scope>NUCLEOTIDE SEQUENCE [LARGE SCALE GENOMIC DNA]</scope>
    <source>
        <strain evidence="3">JCM 17225</strain>
    </source>
</reference>
<protein>
    <recommendedName>
        <fullName evidence="4">DUF4235 domain-containing protein</fullName>
    </recommendedName>
</protein>
<evidence type="ECO:0000313" key="2">
    <source>
        <dbReference type="EMBL" id="GAA4033181.1"/>
    </source>
</evidence>
<evidence type="ECO:0008006" key="4">
    <source>
        <dbReference type="Google" id="ProtNLM"/>
    </source>
</evidence>
<evidence type="ECO:0000256" key="1">
    <source>
        <dbReference type="SAM" id="SignalP"/>
    </source>
</evidence>
<sequence>MLKPLLILTFGVFSFAAQAQTTEATPPVTPATTGASAPALATKGLRQGQGDTIAAIGRLYTKRRLGGKVWAGVTAGGGLALLRALGAGSSNSSGSSTSGYNIQPKAQVDGGTIAVVAGIFVALPLIVGISKLSTYSETNEKAIVDAYRDGKPLPKNLINRLSPDYFY</sequence>
<feature type="signal peptide" evidence="1">
    <location>
        <begin position="1"/>
        <end position="19"/>
    </location>
</feature>